<dbReference type="AlphaFoldDB" id="A0A1W1WP67"/>
<evidence type="ECO:0000313" key="2">
    <source>
        <dbReference type="EMBL" id="SMC08107.1"/>
    </source>
</evidence>
<dbReference type="GO" id="GO:0051920">
    <property type="term" value="F:peroxiredoxin activity"/>
    <property type="evidence" value="ECO:0007669"/>
    <property type="project" value="InterPro"/>
</dbReference>
<dbReference type="Gene3D" id="1.20.1290.10">
    <property type="entry name" value="AhpD-like"/>
    <property type="match status" value="1"/>
</dbReference>
<dbReference type="Pfam" id="PF02627">
    <property type="entry name" value="CMD"/>
    <property type="match status" value="1"/>
</dbReference>
<accession>A0A1W1WP67</accession>
<protein>
    <submittedName>
        <fullName evidence="2">Alkylhydroperoxidase AhpD family core domain-containing protein</fullName>
    </submittedName>
</protein>
<evidence type="ECO:0000259" key="1">
    <source>
        <dbReference type="Pfam" id="PF02627"/>
    </source>
</evidence>
<dbReference type="NCBIfam" id="TIGR00778">
    <property type="entry name" value="ahpD_dom"/>
    <property type="match status" value="1"/>
</dbReference>
<keyword evidence="2" id="KW-0575">Peroxidase</keyword>
<dbReference type="InterPro" id="IPR003779">
    <property type="entry name" value="CMD-like"/>
</dbReference>
<organism evidence="2 3">
    <name type="scientific">Sulfobacillus thermosulfidooxidans (strain DSM 9293 / VKM B-1269 / AT-1)</name>
    <dbReference type="NCBI Taxonomy" id="929705"/>
    <lineage>
        <taxon>Bacteria</taxon>
        <taxon>Bacillati</taxon>
        <taxon>Bacillota</taxon>
        <taxon>Clostridia</taxon>
        <taxon>Eubacteriales</taxon>
        <taxon>Clostridiales Family XVII. Incertae Sedis</taxon>
        <taxon>Sulfobacillus</taxon>
    </lineage>
</organism>
<reference evidence="3" key="1">
    <citation type="submission" date="2017-04" db="EMBL/GenBank/DDBJ databases">
        <authorList>
            <person name="Varghese N."/>
            <person name="Submissions S."/>
        </authorList>
    </citation>
    <scope>NUCLEOTIDE SEQUENCE [LARGE SCALE GENOMIC DNA]</scope>
    <source>
        <strain evidence="3">DSM 9293</strain>
    </source>
</reference>
<dbReference type="Proteomes" id="UP000192660">
    <property type="component" value="Unassembled WGS sequence"/>
</dbReference>
<keyword evidence="2" id="KW-0560">Oxidoreductase</keyword>
<evidence type="ECO:0000313" key="3">
    <source>
        <dbReference type="Proteomes" id="UP000192660"/>
    </source>
</evidence>
<dbReference type="PROSITE" id="PS51257">
    <property type="entry name" value="PROKAR_LIPOPROTEIN"/>
    <property type="match status" value="1"/>
</dbReference>
<sequence length="88" mass="8871">METTVKELIAIGAAVASGCEPCLRTHVGLARTAGADAREIDTAVNVARAVRLQAVTGFDDAAGRVLRGEPIPVMATDSGCGCGPGCQC</sequence>
<dbReference type="InterPro" id="IPR004675">
    <property type="entry name" value="AhpD_core"/>
</dbReference>
<keyword evidence="3" id="KW-1185">Reference proteome</keyword>
<feature type="domain" description="Carboxymuconolactone decarboxylase-like" evidence="1">
    <location>
        <begin position="4"/>
        <end position="50"/>
    </location>
</feature>
<dbReference type="OrthoDB" id="1683318at2"/>
<dbReference type="InterPro" id="IPR029032">
    <property type="entry name" value="AhpD-like"/>
</dbReference>
<gene>
    <name evidence="2" type="ORF">SAMN00768000_3658</name>
</gene>
<dbReference type="SUPFAM" id="SSF69118">
    <property type="entry name" value="AhpD-like"/>
    <property type="match status" value="1"/>
</dbReference>
<dbReference type="RefSeq" id="WP_084662372.1">
    <property type="nucleotide sequence ID" value="NZ_FWWY01000002.1"/>
</dbReference>
<proteinExistence type="predicted"/>
<name>A0A1W1WP67_SULTA</name>
<dbReference type="EMBL" id="FWWY01000002">
    <property type="protein sequence ID" value="SMC08107.1"/>
    <property type="molecule type" value="Genomic_DNA"/>
</dbReference>